<dbReference type="InterPro" id="IPR006527">
    <property type="entry name" value="F-box-assoc_dom_typ1"/>
</dbReference>
<protein>
    <submittedName>
        <fullName evidence="2">Galactose oxidase/kelch beta-propeller</fullName>
    </submittedName>
</protein>
<evidence type="ECO:0000313" key="3">
    <source>
        <dbReference type="Proteomes" id="UP000694251"/>
    </source>
</evidence>
<name>A0A8T2CJ04_ARASU</name>
<dbReference type="AlphaFoldDB" id="A0A8T2CJ04"/>
<evidence type="ECO:0000259" key="1">
    <source>
        <dbReference type="Pfam" id="PF07734"/>
    </source>
</evidence>
<accession>A0A8T2CJ04</accession>
<proteinExistence type="predicted"/>
<dbReference type="PANTHER" id="PTHR31672">
    <property type="entry name" value="BNACNNG10540D PROTEIN"/>
    <property type="match status" value="1"/>
</dbReference>
<comment type="caution">
    <text evidence="2">The sequence shown here is derived from an EMBL/GenBank/DDBJ whole genome shotgun (WGS) entry which is preliminary data.</text>
</comment>
<organism evidence="2 3">
    <name type="scientific">Arabidopsis suecica</name>
    <name type="common">Swedish thale-cress</name>
    <name type="synonym">Cardaminopsis suecica</name>
    <dbReference type="NCBI Taxonomy" id="45249"/>
    <lineage>
        <taxon>Eukaryota</taxon>
        <taxon>Viridiplantae</taxon>
        <taxon>Streptophyta</taxon>
        <taxon>Embryophyta</taxon>
        <taxon>Tracheophyta</taxon>
        <taxon>Spermatophyta</taxon>
        <taxon>Magnoliopsida</taxon>
        <taxon>eudicotyledons</taxon>
        <taxon>Gunneridae</taxon>
        <taxon>Pentapetalae</taxon>
        <taxon>rosids</taxon>
        <taxon>malvids</taxon>
        <taxon>Brassicales</taxon>
        <taxon>Brassicaceae</taxon>
        <taxon>Camelineae</taxon>
        <taxon>Arabidopsis</taxon>
    </lineage>
</organism>
<dbReference type="InterPro" id="IPR050796">
    <property type="entry name" value="SCF_F-box_component"/>
</dbReference>
<keyword evidence="3" id="KW-1185">Reference proteome</keyword>
<dbReference type="InterPro" id="IPR017451">
    <property type="entry name" value="F-box-assoc_interact_dom"/>
</dbReference>
<dbReference type="EMBL" id="JAEFBJ010000006">
    <property type="protein sequence ID" value="KAG7596874.1"/>
    <property type="molecule type" value="Genomic_DNA"/>
</dbReference>
<dbReference type="Pfam" id="PF07734">
    <property type="entry name" value="FBA_1"/>
    <property type="match status" value="1"/>
</dbReference>
<dbReference type="NCBIfam" id="TIGR01640">
    <property type="entry name" value="F_box_assoc_1"/>
    <property type="match status" value="1"/>
</dbReference>
<reference evidence="2 3" key="1">
    <citation type="submission" date="2020-12" db="EMBL/GenBank/DDBJ databases">
        <title>Concerted genomic and epigenomic changes stabilize Arabidopsis allopolyploids.</title>
        <authorList>
            <person name="Chen Z."/>
        </authorList>
    </citation>
    <scope>NUCLEOTIDE SEQUENCE [LARGE SCALE GENOMIC DNA]</scope>
    <source>
        <strain evidence="2">As9502</strain>
        <tissue evidence="2">Leaf</tissue>
    </source>
</reference>
<gene>
    <name evidence="2" type="ORF">ISN44_As06g012960</name>
</gene>
<feature type="domain" description="F-box associated beta-propeller type 1" evidence="1">
    <location>
        <begin position="11"/>
        <end position="153"/>
    </location>
</feature>
<evidence type="ECO:0000313" key="2">
    <source>
        <dbReference type="EMBL" id="KAG7596874.1"/>
    </source>
</evidence>
<dbReference type="Proteomes" id="UP000694251">
    <property type="component" value="Chromosome 6"/>
</dbReference>
<sequence length="199" mass="23167">MKSIFHLAFVKATDYKLVWLYNCDKYIADASSPNVGVTKCEIFDFRKNAWRYLACTPSHRIFYYQKPASANGSVYWFTEPYNERIEVVAFDIHTETFRLLPKINPAIAGSDPHHIDMCTLDNSLSMSKREKDTMIQDIWRLKPSEDTWEKIFSIPVLLLGLRSVINLIGARRIGLSQPHPSRFVRIRRSFSHIAIPEVW</sequence>
<dbReference type="PANTHER" id="PTHR31672:SF13">
    <property type="entry name" value="F-BOX PROTEIN CPR30-LIKE"/>
    <property type="match status" value="1"/>
</dbReference>
<dbReference type="OrthoDB" id="10425240at2759"/>